<dbReference type="InterPro" id="IPR001173">
    <property type="entry name" value="Glyco_trans_2-like"/>
</dbReference>
<organism evidence="2 3">
    <name type="scientific">Thalassotalea mangrovi</name>
    <dbReference type="NCBI Taxonomy" id="2572245"/>
    <lineage>
        <taxon>Bacteria</taxon>
        <taxon>Pseudomonadati</taxon>
        <taxon>Pseudomonadota</taxon>
        <taxon>Gammaproteobacteria</taxon>
        <taxon>Alteromonadales</taxon>
        <taxon>Colwelliaceae</taxon>
        <taxon>Thalassotalea</taxon>
    </lineage>
</organism>
<sequence>MEKIMVTIVISPRDRYTGILECISRVYQYTTEPFKLIVLDLGYPKSLRRDIERVLAPFDNAQIIDLGLMIPMRAIAAIREQIDTPYTMFIDNDSIVTSNWLPPLLEVARLDDVAVVNPLTLEKEGVDRGAKLRTHLFTNEIRSIDVSGVKYLIEAKSYRRSLPEALPEEIRPSDMFELHGVMFNTQILKTIDIPDMVIREHIDIGIQLHRMGKKVLSQPKSVVIFDNLGTRMKLSDMRYFFHRWSKRLCWHSAREFERRWGLNFYSEDAMYLWVFRRRVFLICRWLYLPIPVANKLTGAAARLYNFFNPVWEPLDDPIAKSERYFPEG</sequence>
<dbReference type="Proteomes" id="UP000307999">
    <property type="component" value="Unassembled WGS sequence"/>
</dbReference>
<feature type="domain" description="Glycosyltransferase 2-like" evidence="1">
    <location>
        <begin position="8"/>
        <end position="135"/>
    </location>
</feature>
<dbReference type="InterPro" id="IPR029044">
    <property type="entry name" value="Nucleotide-diphossugar_trans"/>
</dbReference>
<gene>
    <name evidence="2" type="ORF">E8M12_03550</name>
</gene>
<dbReference type="OrthoDB" id="8936324at2"/>
<comment type="caution">
    <text evidence="2">The sequence shown here is derived from an EMBL/GenBank/DDBJ whole genome shotgun (WGS) entry which is preliminary data.</text>
</comment>
<dbReference type="EMBL" id="SWDB01000007">
    <property type="protein sequence ID" value="TKB46640.1"/>
    <property type="molecule type" value="Genomic_DNA"/>
</dbReference>
<accession>A0A4U1B7Q0</accession>
<evidence type="ECO:0000313" key="3">
    <source>
        <dbReference type="Proteomes" id="UP000307999"/>
    </source>
</evidence>
<dbReference type="Gene3D" id="3.90.550.10">
    <property type="entry name" value="Spore Coat Polysaccharide Biosynthesis Protein SpsA, Chain A"/>
    <property type="match status" value="1"/>
</dbReference>
<dbReference type="Pfam" id="PF00535">
    <property type="entry name" value="Glycos_transf_2"/>
    <property type="match status" value="1"/>
</dbReference>
<reference evidence="2 3" key="1">
    <citation type="submission" date="2019-04" db="EMBL/GenBank/DDBJ databases">
        <title>Thalassotalea guangxiensis sp. nov., isolated from sediment of the coastal wetland.</title>
        <authorList>
            <person name="Zheng S."/>
            <person name="Zhang D."/>
        </authorList>
    </citation>
    <scope>NUCLEOTIDE SEQUENCE [LARGE SCALE GENOMIC DNA]</scope>
    <source>
        <strain evidence="2 3">ZS-4</strain>
    </source>
</reference>
<dbReference type="AlphaFoldDB" id="A0A4U1B7Q0"/>
<dbReference type="GO" id="GO:0016740">
    <property type="term" value="F:transferase activity"/>
    <property type="evidence" value="ECO:0007669"/>
    <property type="project" value="UniProtKB-KW"/>
</dbReference>
<dbReference type="SUPFAM" id="SSF53448">
    <property type="entry name" value="Nucleotide-diphospho-sugar transferases"/>
    <property type="match status" value="1"/>
</dbReference>
<evidence type="ECO:0000313" key="2">
    <source>
        <dbReference type="EMBL" id="TKB46640.1"/>
    </source>
</evidence>
<proteinExistence type="predicted"/>
<keyword evidence="3" id="KW-1185">Reference proteome</keyword>
<name>A0A4U1B7Q0_9GAMM</name>
<keyword evidence="2" id="KW-0808">Transferase</keyword>
<evidence type="ECO:0000259" key="1">
    <source>
        <dbReference type="Pfam" id="PF00535"/>
    </source>
</evidence>
<protein>
    <submittedName>
        <fullName evidence="2">Glycosyltransferase</fullName>
    </submittedName>
</protein>